<dbReference type="InterPro" id="IPR036291">
    <property type="entry name" value="NAD(P)-bd_dom_sf"/>
</dbReference>
<organism evidence="5 6">
    <name type="scientific">Aerophobetes bacterium</name>
    <dbReference type="NCBI Taxonomy" id="2030807"/>
    <lineage>
        <taxon>Bacteria</taxon>
        <taxon>Candidatus Aerophobota</taxon>
    </lineage>
</organism>
<dbReference type="CDD" id="cd05233">
    <property type="entry name" value="SDR_c"/>
    <property type="match status" value="1"/>
</dbReference>
<protein>
    <submittedName>
        <fullName evidence="5">Oxidoreductase</fullName>
    </submittedName>
</protein>
<reference evidence="5 6" key="1">
    <citation type="submission" date="2018-06" db="EMBL/GenBank/DDBJ databases">
        <title>Extensive metabolic versatility and redundancy in microbially diverse, dynamic hydrothermal sediments.</title>
        <authorList>
            <person name="Dombrowski N."/>
            <person name="Teske A."/>
            <person name="Baker B.J."/>
        </authorList>
    </citation>
    <scope>NUCLEOTIDE SEQUENCE [LARGE SCALE GENOMIC DNA]</scope>
    <source>
        <strain evidence="5">B3_G15</strain>
    </source>
</reference>
<evidence type="ECO:0000256" key="1">
    <source>
        <dbReference type="ARBA" id="ARBA00006484"/>
    </source>
</evidence>
<evidence type="ECO:0000256" key="3">
    <source>
        <dbReference type="ARBA" id="ARBA00023002"/>
    </source>
</evidence>
<sequence length="244" mass="27211">MFSEKKVVAVAGASSGIGRAIVLRLTDRGYPVSFCARRFELIEEMESIIRRKGGKALGLRADMTDWEQAKSFVERTIDKFGRIDVMINNVGAGIKYADFDDLSIEEIDEGIKVNLMSVLYGCRAVIPYMKKQKGGYIINTSSILGKRSRSRLAVYTAGKHGVEGFSRSLYNEVKKYGIKVSILGPAMINTEWAAKTGIKLPFSKGRMLEPEDIATIIEFLISTPEYYTVWSIDLMALDQTIDPL</sequence>
<dbReference type="PRINTS" id="PR00080">
    <property type="entry name" value="SDRFAMILY"/>
</dbReference>
<evidence type="ECO:0000256" key="4">
    <source>
        <dbReference type="RuleBase" id="RU000363"/>
    </source>
</evidence>
<dbReference type="Pfam" id="PF00106">
    <property type="entry name" value="adh_short"/>
    <property type="match status" value="1"/>
</dbReference>
<dbReference type="GO" id="GO:0016491">
    <property type="term" value="F:oxidoreductase activity"/>
    <property type="evidence" value="ECO:0007669"/>
    <property type="project" value="UniProtKB-KW"/>
</dbReference>
<accession>A0A662D8A5</accession>
<name>A0A662D8A5_UNCAE</name>
<dbReference type="PRINTS" id="PR00081">
    <property type="entry name" value="GDHRDH"/>
</dbReference>
<dbReference type="FunFam" id="3.40.50.720:FF:000084">
    <property type="entry name" value="Short-chain dehydrogenase reductase"/>
    <property type="match status" value="1"/>
</dbReference>
<dbReference type="SUPFAM" id="SSF51735">
    <property type="entry name" value="NAD(P)-binding Rossmann-fold domains"/>
    <property type="match status" value="1"/>
</dbReference>
<evidence type="ECO:0000256" key="2">
    <source>
        <dbReference type="ARBA" id="ARBA00022857"/>
    </source>
</evidence>
<comment type="caution">
    <text evidence="5">The sequence shown here is derived from an EMBL/GenBank/DDBJ whole genome shotgun (WGS) entry which is preliminary data.</text>
</comment>
<evidence type="ECO:0000313" key="6">
    <source>
        <dbReference type="Proteomes" id="UP000280417"/>
    </source>
</evidence>
<comment type="similarity">
    <text evidence="1 4">Belongs to the short-chain dehydrogenases/reductases (SDR) family.</text>
</comment>
<dbReference type="PANTHER" id="PTHR43391:SF14">
    <property type="entry name" value="DEHYDROGENASE_REDUCTASE SDR FAMILY PROTEIN 7-LIKE"/>
    <property type="match status" value="1"/>
</dbReference>
<dbReference type="EMBL" id="QMQA01000317">
    <property type="protein sequence ID" value="RLE10545.1"/>
    <property type="molecule type" value="Genomic_DNA"/>
</dbReference>
<keyword evidence="2" id="KW-0521">NADP</keyword>
<dbReference type="PANTHER" id="PTHR43391">
    <property type="entry name" value="RETINOL DEHYDROGENASE-RELATED"/>
    <property type="match status" value="1"/>
</dbReference>
<dbReference type="Gene3D" id="3.40.50.720">
    <property type="entry name" value="NAD(P)-binding Rossmann-like Domain"/>
    <property type="match status" value="1"/>
</dbReference>
<proteinExistence type="inferred from homology"/>
<keyword evidence="3" id="KW-0560">Oxidoreductase</keyword>
<dbReference type="InterPro" id="IPR002347">
    <property type="entry name" value="SDR_fam"/>
</dbReference>
<dbReference type="Proteomes" id="UP000280417">
    <property type="component" value="Unassembled WGS sequence"/>
</dbReference>
<gene>
    <name evidence="5" type="ORF">DRJ04_09140</name>
</gene>
<dbReference type="AlphaFoldDB" id="A0A662D8A5"/>
<evidence type="ECO:0000313" key="5">
    <source>
        <dbReference type="EMBL" id="RLE10545.1"/>
    </source>
</evidence>